<reference evidence="2 3" key="1">
    <citation type="journal article" date="2012" name="Science">
        <title>The Paleozoic origin of enzymatic lignin decomposition reconstructed from 31 fungal genomes.</title>
        <authorList>
            <person name="Floudas D."/>
            <person name="Binder M."/>
            <person name="Riley R."/>
            <person name="Barry K."/>
            <person name="Blanchette R.A."/>
            <person name="Henrissat B."/>
            <person name="Martinez A.T."/>
            <person name="Otillar R."/>
            <person name="Spatafora J.W."/>
            <person name="Yadav J.S."/>
            <person name="Aerts A."/>
            <person name="Benoit I."/>
            <person name="Boyd A."/>
            <person name="Carlson A."/>
            <person name="Copeland A."/>
            <person name="Coutinho P.M."/>
            <person name="de Vries R.P."/>
            <person name="Ferreira P."/>
            <person name="Findley K."/>
            <person name="Foster B."/>
            <person name="Gaskell J."/>
            <person name="Glotzer D."/>
            <person name="Gorecki P."/>
            <person name="Heitman J."/>
            <person name="Hesse C."/>
            <person name="Hori C."/>
            <person name="Igarashi K."/>
            <person name="Jurgens J.A."/>
            <person name="Kallen N."/>
            <person name="Kersten P."/>
            <person name="Kohler A."/>
            <person name="Kuees U."/>
            <person name="Kumar T.K.A."/>
            <person name="Kuo A."/>
            <person name="LaButti K."/>
            <person name="Larrondo L.F."/>
            <person name="Lindquist E."/>
            <person name="Ling A."/>
            <person name="Lombard V."/>
            <person name="Lucas S."/>
            <person name="Lundell T."/>
            <person name="Martin R."/>
            <person name="McLaughlin D.J."/>
            <person name="Morgenstern I."/>
            <person name="Morin E."/>
            <person name="Murat C."/>
            <person name="Nagy L.G."/>
            <person name="Nolan M."/>
            <person name="Ohm R.A."/>
            <person name="Patyshakuliyeva A."/>
            <person name="Rokas A."/>
            <person name="Ruiz-Duenas F.J."/>
            <person name="Sabat G."/>
            <person name="Salamov A."/>
            <person name="Samejima M."/>
            <person name="Schmutz J."/>
            <person name="Slot J.C."/>
            <person name="St John F."/>
            <person name="Stenlid J."/>
            <person name="Sun H."/>
            <person name="Sun S."/>
            <person name="Syed K."/>
            <person name="Tsang A."/>
            <person name="Wiebenga A."/>
            <person name="Young D."/>
            <person name="Pisabarro A."/>
            <person name="Eastwood D.C."/>
            <person name="Martin F."/>
            <person name="Cullen D."/>
            <person name="Grigoriev I.V."/>
            <person name="Hibbett D.S."/>
        </authorList>
    </citation>
    <scope>NUCLEOTIDE SEQUENCE [LARGE SCALE GENOMIC DNA]</scope>
    <source>
        <strain evidence="2 3">MD-104</strain>
    </source>
</reference>
<proteinExistence type="predicted"/>
<dbReference type="EMBL" id="KB467942">
    <property type="protein sequence ID" value="PCH38666.1"/>
    <property type="molecule type" value="Genomic_DNA"/>
</dbReference>
<gene>
    <name evidence="2" type="ORF">WOLCODRAFT_15996</name>
</gene>
<keyword evidence="3" id="KW-1185">Reference proteome</keyword>
<evidence type="ECO:0000313" key="2">
    <source>
        <dbReference type="EMBL" id="PCH38666.1"/>
    </source>
</evidence>
<accession>A0A2H3J8X9</accession>
<feature type="region of interest" description="Disordered" evidence="1">
    <location>
        <begin position="87"/>
        <end position="108"/>
    </location>
</feature>
<organism evidence="2 3">
    <name type="scientific">Wolfiporia cocos (strain MD-104)</name>
    <name type="common">Brown rot fungus</name>
    <dbReference type="NCBI Taxonomy" id="742152"/>
    <lineage>
        <taxon>Eukaryota</taxon>
        <taxon>Fungi</taxon>
        <taxon>Dikarya</taxon>
        <taxon>Basidiomycota</taxon>
        <taxon>Agaricomycotina</taxon>
        <taxon>Agaricomycetes</taxon>
        <taxon>Polyporales</taxon>
        <taxon>Phaeolaceae</taxon>
        <taxon>Wolfiporia</taxon>
    </lineage>
</organism>
<protein>
    <submittedName>
        <fullName evidence="2">Uncharacterized protein</fullName>
    </submittedName>
</protein>
<name>A0A2H3J8X9_WOLCO</name>
<evidence type="ECO:0000256" key="1">
    <source>
        <dbReference type="SAM" id="MobiDB-lite"/>
    </source>
</evidence>
<sequence length="159" mass="17269">MHARRAHRYSSKIWAGIDVHEGGSVDRVVHGASTEDNEMNGDGNGISIALVPAELLEEMCNIHRQGASNIHFGLAVTTHQRPIVIGKPSRSDNAGYPDIQPSHTPSRTRQTTAMGTMYLSVPPDVTNRIITRGLSRVGVVYQDVKSERGVKVGVRFSSA</sequence>
<dbReference type="Proteomes" id="UP000218811">
    <property type="component" value="Unassembled WGS sequence"/>
</dbReference>
<evidence type="ECO:0000313" key="3">
    <source>
        <dbReference type="Proteomes" id="UP000218811"/>
    </source>
</evidence>
<dbReference type="AlphaFoldDB" id="A0A2H3J8X9"/>